<evidence type="ECO:0000256" key="4">
    <source>
        <dbReference type="ARBA" id="ARBA00022692"/>
    </source>
</evidence>
<dbReference type="PANTHER" id="PTHR30042">
    <property type="entry name" value="POTASSIUM-TRANSPORTING ATPASE C CHAIN"/>
    <property type="match status" value="1"/>
</dbReference>
<keyword evidence="4 11" id="KW-0812">Transmembrane</keyword>
<reference evidence="12 13" key="1">
    <citation type="submission" date="2023-04" db="EMBL/GenBank/DDBJ databases">
        <title>Lysobacter sp. strain UC isolated from soil sample.</title>
        <authorList>
            <person name="Choksket S."/>
            <person name="Harshvardhan F."/>
            <person name="Rana R."/>
            <person name="Patil P.B."/>
            <person name="Korpole S."/>
        </authorList>
    </citation>
    <scope>NUCLEOTIDE SEQUENCE [LARGE SCALE GENOMIC DNA]</scope>
    <source>
        <strain evidence="12 13">UC</strain>
    </source>
</reference>
<protein>
    <recommendedName>
        <fullName evidence="11">Potassium-transporting ATPase KdpC subunit</fullName>
    </recommendedName>
    <alternativeName>
        <fullName evidence="11">ATP phosphohydrolase [potassium-transporting] C chain</fullName>
    </alternativeName>
    <alternativeName>
        <fullName evidence="11">Potassium-binding and translocating subunit C</fullName>
    </alternativeName>
    <alternativeName>
        <fullName evidence="11">Potassium-translocating ATPase C chain</fullName>
    </alternativeName>
</protein>
<dbReference type="PANTHER" id="PTHR30042:SF2">
    <property type="entry name" value="POTASSIUM-TRANSPORTING ATPASE KDPC SUBUNIT"/>
    <property type="match status" value="1"/>
</dbReference>
<evidence type="ECO:0000256" key="3">
    <source>
        <dbReference type="ARBA" id="ARBA00022538"/>
    </source>
</evidence>
<comment type="similarity">
    <text evidence="11">Belongs to the KdpC family.</text>
</comment>
<keyword evidence="10 11" id="KW-0472">Membrane</keyword>
<keyword evidence="1 11" id="KW-0813">Transport</keyword>
<accession>A0ABU1C9P1</accession>
<evidence type="ECO:0000256" key="2">
    <source>
        <dbReference type="ARBA" id="ARBA00022475"/>
    </source>
</evidence>
<evidence type="ECO:0000256" key="5">
    <source>
        <dbReference type="ARBA" id="ARBA00022741"/>
    </source>
</evidence>
<keyword evidence="9 11" id="KW-0406">Ion transport</keyword>
<comment type="subunit">
    <text evidence="11">The system is composed of three essential subunits: KdpA, KdpB and KdpC.</text>
</comment>
<dbReference type="EMBL" id="JARUHG010000001">
    <property type="protein sequence ID" value="MDR0181902.1"/>
    <property type="molecule type" value="Genomic_DNA"/>
</dbReference>
<evidence type="ECO:0000256" key="11">
    <source>
        <dbReference type="HAMAP-Rule" id="MF_00276"/>
    </source>
</evidence>
<evidence type="ECO:0000256" key="10">
    <source>
        <dbReference type="ARBA" id="ARBA00023136"/>
    </source>
</evidence>
<comment type="caution">
    <text evidence="12">The sequence shown here is derived from an EMBL/GenBank/DDBJ whole genome shotgun (WGS) entry which is preliminary data.</text>
</comment>
<evidence type="ECO:0000313" key="13">
    <source>
        <dbReference type="Proteomes" id="UP001233535"/>
    </source>
</evidence>
<evidence type="ECO:0000256" key="9">
    <source>
        <dbReference type="ARBA" id="ARBA00023065"/>
    </source>
</evidence>
<keyword evidence="3 11" id="KW-0633">Potassium transport</keyword>
<sequence length="213" mass="22229">MNTPATIPLAASTRADAALDDRVTLRACFAFAAIALLGFGFVYSLVGTGLGRVLFPHQATGSLVVVDGKPRGSALVAQPFVDARYFQPRPSASDYDPMAAAGSNLARRHPELRERMATLRQQVAQRDGIAPAQVPPELLTTSGSGMDPHLSPLGAQVQVARVAKARGLGEADVAARVAAHTEPATFGALGEPRVNVLELNLALDAATATPTRD</sequence>
<dbReference type="NCBIfam" id="TIGR00681">
    <property type="entry name" value="kdpC"/>
    <property type="match status" value="1"/>
</dbReference>
<dbReference type="InterPro" id="IPR003820">
    <property type="entry name" value="KdpC"/>
</dbReference>
<gene>
    <name evidence="11 12" type="primary">kdpC</name>
    <name evidence="12" type="ORF">P8609_02815</name>
</gene>
<dbReference type="NCBIfam" id="NF001454">
    <property type="entry name" value="PRK00315.1"/>
    <property type="match status" value="1"/>
</dbReference>
<dbReference type="PIRSF" id="PIRSF001296">
    <property type="entry name" value="K_ATPase_KdpC"/>
    <property type="match status" value="1"/>
</dbReference>
<dbReference type="Pfam" id="PF02669">
    <property type="entry name" value="KdpC"/>
    <property type="match status" value="1"/>
</dbReference>
<dbReference type="Proteomes" id="UP001233535">
    <property type="component" value="Unassembled WGS sequence"/>
</dbReference>
<comment type="function">
    <text evidence="11">Part of the high-affinity ATP-driven potassium transport (or Kdp) system, which catalyzes the hydrolysis of ATP coupled with the electrogenic transport of potassium into the cytoplasm. This subunit acts as a catalytic chaperone that increases the ATP-binding affinity of the ATP-hydrolyzing subunit KdpB by the formation of a transient KdpB/KdpC/ATP ternary complex.</text>
</comment>
<name>A0ABU1C9P1_9GAMM</name>
<keyword evidence="7 11" id="KW-0630">Potassium</keyword>
<dbReference type="RefSeq" id="WP_309261069.1">
    <property type="nucleotide sequence ID" value="NZ_JARUHG010000001.1"/>
</dbReference>
<evidence type="ECO:0000313" key="12">
    <source>
        <dbReference type="EMBL" id="MDR0181902.1"/>
    </source>
</evidence>
<keyword evidence="5 11" id="KW-0547">Nucleotide-binding</keyword>
<evidence type="ECO:0000256" key="8">
    <source>
        <dbReference type="ARBA" id="ARBA00022989"/>
    </source>
</evidence>
<keyword evidence="2 11" id="KW-1003">Cell membrane</keyword>
<comment type="subcellular location">
    <subcellularLocation>
        <location evidence="11">Cell membrane</location>
        <topology evidence="11">Single-pass membrane protein</topology>
    </subcellularLocation>
</comment>
<proteinExistence type="inferred from homology"/>
<keyword evidence="6 11" id="KW-0067">ATP-binding</keyword>
<evidence type="ECO:0000256" key="1">
    <source>
        <dbReference type="ARBA" id="ARBA00022448"/>
    </source>
</evidence>
<keyword evidence="8 11" id="KW-1133">Transmembrane helix</keyword>
<organism evidence="12 13">
    <name type="scientific">Lysobacter arvi</name>
    <dbReference type="NCBI Taxonomy" id="3038776"/>
    <lineage>
        <taxon>Bacteria</taxon>
        <taxon>Pseudomonadati</taxon>
        <taxon>Pseudomonadota</taxon>
        <taxon>Gammaproteobacteria</taxon>
        <taxon>Lysobacterales</taxon>
        <taxon>Lysobacteraceae</taxon>
        <taxon>Lysobacter</taxon>
    </lineage>
</organism>
<evidence type="ECO:0000256" key="7">
    <source>
        <dbReference type="ARBA" id="ARBA00022958"/>
    </source>
</evidence>
<evidence type="ECO:0000256" key="6">
    <source>
        <dbReference type="ARBA" id="ARBA00022840"/>
    </source>
</evidence>
<keyword evidence="13" id="KW-1185">Reference proteome</keyword>
<feature type="transmembrane region" description="Helical" evidence="11">
    <location>
        <begin position="23"/>
        <end position="46"/>
    </location>
</feature>
<dbReference type="HAMAP" id="MF_00276">
    <property type="entry name" value="KdpC"/>
    <property type="match status" value="1"/>
</dbReference>